<proteinExistence type="inferred from homology"/>
<evidence type="ECO:0000256" key="1">
    <source>
        <dbReference type="ARBA" id="ARBA00006865"/>
    </source>
</evidence>
<protein>
    <submittedName>
        <fullName evidence="4">Glycoside hydrolase family 16 protein</fullName>
    </submittedName>
</protein>
<dbReference type="AlphaFoldDB" id="A0A934RRG7"/>
<dbReference type="InterPro" id="IPR013320">
    <property type="entry name" value="ConA-like_dom_sf"/>
</dbReference>
<dbReference type="InterPro" id="IPR000757">
    <property type="entry name" value="Beta-glucanase-like"/>
</dbReference>
<dbReference type="CDD" id="cd08023">
    <property type="entry name" value="GH16_laminarinase_like"/>
    <property type="match status" value="1"/>
</dbReference>
<dbReference type="Proteomes" id="UP000604083">
    <property type="component" value="Unassembled WGS sequence"/>
</dbReference>
<evidence type="ECO:0000259" key="3">
    <source>
        <dbReference type="PROSITE" id="PS51762"/>
    </source>
</evidence>
<name>A0A934RRG7_9BACT</name>
<dbReference type="GO" id="GO:0005975">
    <property type="term" value="P:carbohydrate metabolic process"/>
    <property type="evidence" value="ECO:0007669"/>
    <property type="project" value="InterPro"/>
</dbReference>
<evidence type="ECO:0000256" key="2">
    <source>
        <dbReference type="SAM" id="SignalP"/>
    </source>
</evidence>
<dbReference type="Gene3D" id="2.60.120.200">
    <property type="match status" value="1"/>
</dbReference>
<dbReference type="PROSITE" id="PS51762">
    <property type="entry name" value="GH16_2"/>
    <property type="match status" value="1"/>
</dbReference>
<gene>
    <name evidence="4" type="ORF">JIN78_03830</name>
</gene>
<evidence type="ECO:0000313" key="5">
    <source>
        <dbReference type="Proteomes" id="UP000604083"/>
    </source>
</evidence>
<comment type="similarity">
    <text evidence="1">Belongs to the glycosyl hydrolase 16 family.</text>
</comment>
<accession>A0A934RRG7</accession>
<dbReference type="InterPro" id="IPR050546">
    <property type="entry name" value="Glycosyl_Hydrlase_16"/>
</dbReference>
<dbReference type="EMBL" id="JAENIO010000006">
    <property type="protein sequence ID" value="MBK1833181.1"/>
    <property type="molecule type" value="Genomic_DNA"/>
</dbReference>
<dbReference type="RefSeq" id="WP_200390614.1">
    <property type="nucleotide sequence ID" value="NZ_JAENIO010000006.1"/>
</dbReference>
<keyword evidence="5" id="KW-1185">Reference proteome</keyword>
<evidence type="ECO:0000313" key="4">
    <source>
        <dbReference type="EMBL" id="MBK1833181.1"/>
    </source>
</evidence>
<keyword evidence="4" id="KW-0378">Hydrolase</keyword>
<feature type="chain" id="PRO_5037964220" evidence="2">
    <location>
        <begin position="18"/>
        <end position="313"/>
    </location>
</feature>
<sequence>MKTFLLSSLWLGGLALAEDPTWQLVWQDEFSGDQIDASKWDYQLGNGFYSYDAQMWIAGWGNGERQYYTDSPNNAFLREGHLVIRALKQSLHQCGYTSARLRTKGQDGRSLFAQRYGRFEVRAHLPSGQGLWPAIWLLPEKEDYGPWAASGEIDLMEARGQEPGKVLGTIHYGARWPLNQHSGGEYLFPEGEDFTSFHTYALEWEPGEIRWFVDGHLYSRKNFWWSSSAHENGQGLPPQSAEDLNAWPAPFNQPFHLLLNLAVGGQFPGDPEATTEFPAEFVIDYVRVYQREGGAGEVQPRGEGEMPFAPAEP</sequence>
<comment type="caution">
    <text evidence="4">The sequence shown here is derived from an EMBL/GenBank/DDBJ whole genome shotgun (WGS) entry which is preliminary data.</text>
</comment>
<dbReference type="SUPFAM" id="SSF49899">
    <property type="entry name" value="Concanavalin A-like lectins/glucanases"/>
    <property type="match status" value="1"/>
</dbReference>
<dbReference type="PANTHER" id="PTHR10963">
    <property type="entry name" value="GLYCOSYL HYDROLASE-RELATED"/>
    <property type="match status" value="1"/>
</dbReference>
<dbReference type="PANTHER" id="PTHR10963:SF55">
    <property type="entry name" value="GLYCOSIDE HYDROLASE FAMILY 16 PROTEIN"/>
    <property type="match status" value="1"/>
</dbReference>
<keyword evidence="2" id="KW-0732">Signal</keyword>
<dbReference type="Pfam" id="PF00722">
    <property type="entry name" value="Glyco_hydro_16"/>
    <property type="match status" value="1"/>
</dbReference>
<feature type="domain" description="GH16" evidence="3">
    <location>
        <begin position="20"/>
        <end position="294"/>
    </location>
</feature>
<dbReference type="GO" id="GO:0004553">
    <property type="term" value="F:hydrolase activity, hydrolyzing O-glycosyl compounds"/>
    <property type="evidence" value="ECO:0007669"/>
    <property type="project" value="InterPro"/>
</dbReference>
<reference evidence="4" key="1">
    <citation type="submission" date="2021-01" db="EMBL/GenBank/DDBJ databases">
        <title>Modified the classification status of verrucomicrobia.</title>
        <authorList>
            <person name="Feng X."/>
        </authorList>
    </citation>
    <scope>NUCLEOTIDE SEQUENCE</scope>
    <source>
        <strain evidence="4">KCTC 12986</strain>
    </source>
</reference>
<organism evidence="4 5">
    <name type="scientific">Roseibacillus ishigakijimensis</name>
    <dbReference type="NCBI Taxonomy" id="454146"/>
    <lineage>
        <taxon>Bacteria</taxon>
        <taxon>Pseudomonadati</taxon>
        <taxon>Verrucomicrobiota</taxon>
        <taxon>Verrucomicrobiia</taxon>
        <taxon>Verrucomicrobiales</taxon>
        <taxon>Verrucomicrobiaceae</taxon>
        <taxon>Roseibacillus</taxon>
    </lineage>
</organism>
<feature type="signal peptide" evidence="2">
    <location>
        <begin position="1"/>
        <end position="17"/>
    </location>
</feature>